<dbReference type="Proteomes" id="UP000030748">
    <property type="component" value="Unassembled WGS sequence"/>
</dbReference>
<evidence type="ECO:0000256" key="2">
    <source>
        <dbReference type="ARBA" id="ARBA00022676"/>
    </source>
</evidence>
<keyword evidence="3 4" id="KW-0808">Transferase</keyword>
<dbReference type="KEGG" id="egt:105971021"/>
<proteinExistence type="inferred from homology"/>
<reference evidence="6 7" key="1">
    <citation type="journal article" date="2013" name="Proc. Natl. Acad. Sci. U.S.A.">
        <title>Fine-scale variation in meiotic recombination in Mimulus inferred from population shotgun sequencing.</title>
        <authorList>
            <person name="Hellsten U."/>
            <person name="Wright K.M."/>
            <person name="Jenkins J."/>
            <person name="Shu S."/>
            <person name="Yuan Y."/>
            <person name="Wessler S.R."/>
            <person name="Schmutz J."/>
            <person name="Willis J.H."/>
            <person name="Rokhsar D.S."/>
        </authorList>
    </citation>
    <scope>NUCLEOTIDE SEQUENCE [LARGE SCALE GENOMIC DNA]</scope>
    <source>
        <strain evidence="7">cv. DUN x IM62</strain>
    </source>
</reference>
<dbReference type="InterPro" id="IPR050481">
    <property type="entry name" value="UDP-glycosyltransf_plant"/>
</dbReference>
<name>A0A022RUH0_ERYGU</name>
<dbReference type="AlphaFoldDB" id="A0A022RUH0"/>
<organism evidence="6 7">
    <name type="scientific">Erythranthe guttata</name>
    <name type="common">Yellow monkey flower</name>
    <name type="synonym">Mimulus guttatus</name>
    <dbReference type="NCBI Taxonomy" id="4155"/>
    <lineage>
        <taxon>Eukaryota</taxon>
        <taxon>Viridiplantae</taxon>
        <taxon>Streptophyta</taxon>
        <taxon>Embryophyta</taxon>
        <taxon>Tracheophyta</taxon>
        <taxon>Spermatophyta</taxon>
        <taxon>Magnoliopsida</taxon>
        <taxon>eudicotyledons</taxon>
        <taxon>Gunneridae</taxon>
        <taxon>Pentapetalae</taxon>
        <taxon>asterids</taxon>
        <taxon>lamiids</taxon>
        <taxon>Lamiales</taxon>
        <taxon>Phrymaceae</taxon>
        <taxon>Erythranthe</taxon>
    </lineage>
</organism>
<evidence type="ECO:0000256" key="5">
    <source>
        <dbReference type="RuleBase" id="RU362057"/>
    </source>
</evidence>
<dbReference type="InterPro" id="IPR002213">
    <property type="entry name" value="UDP_glucos_trans"/>
</dbReference>
<sequence length="459" mass="49933">MAATATSIDAPPHIALFPCAGMGHLLPFLRLSAMLSSRGCSVTLITVNPTVSAAESDHLSAFFAAHPQIQRLHFQLIPYKKSNFTNEDPFFIQMESISNSVHLLPPLLSTLSPPLSAVVADFPIAHGVATTLSPEQPPIPIYTLVTTSARFFTLMTHLPHLITQKDNSCIEIPSLGKIPLSNIPPPMLDPNTFFSANIISNVSSLSKLNGVLINTFDSFEPEAIEALSQNAVLPEILHVGPFESLETEARAHTLPWLDEQAPKSVVFVSFGSRTALSKPQIRELGNGLLKTGSKFLWVLKGGKVDKDDKEEVGEILGESFLERVKGKGLVVKGWVDQELILGHAAIGGFVSHCGWNSVTEAARLGVPVFGWPLHGDQRVNAEVVEKVGLGFWVREWGLGEKLVGENEIAEKIKDLMGNENLRGRAMEVKEKARLAREIDGSSEMLIRGLIESLKNKGKA</sequence>
<protein>
    <recommendedName>
        <fullName evidence="5">Glycosyltransferase</fullName>
        <ecNumber evidence="5">2.4.1.-</ecNumber>
    </recommendedName>
</protein>
<comment type="similarity">
    <text evidence="1 4">Belongs to the UDP-glycosyltransferase family.</text>
</comment>
<dbReference type="EMBL" id="KI630214">
    <property type="protein sequence ID" value="EYU44157.1"/>
    <property type="molecule type" value="Genomic_DNA"/>
</dbReference>
<dbReference type="InterPro" id="IPR035595">
    <property type="entry name" value="UDP_glycos_trans_CS"/>
</dbReference>
<evidence type="ECO:0000313" key="6">
    <source>
        <dbReference type="EMBL" id="EYU44157.1"/>
    </source>
</evidence>
<evidence type="ECO:0000256" key="1">
    <source>
        <dbReference type="ARBA" id="ARBA00009995"/>
    </source>
</evidence>
<dbReference type="SUPFAM" id="SSF53756">
    <property type="entry name" value="UDP-Glycosyltransferase/glycogen phosphorylase"/>
    <property type="match status" value="1"/>
</dbReference>
<evidence type="ECO:0000256" key="4">
    <source>
        <dbReference type="RuleBase" id="RU003718"/>
    </source>
</evidence>
<accession>A0A022RUH0</accession>
<dbReference type="Gene3D" id="3.40.50.2000">
    <property type="entry name" value="Glycogen Phosphorylase B"/>
    <property type="match status" value="2"/>
</dbReference>
<dbReference type="GO" id="GO:0016138">
    <property type="term" value="P:glycoside biosynthetic process"/>
    <property type="evidence" value="ECO:0007669"/>
    <property type="project" value="UniProtKB-ARBA"/>
</dbReference>
<dbReference type="EC" id="2.4.1.-" evidence="5"/>
<dbReference type="OMA" id="FSAHPHI"/>
<dbReference type="PANTHER" id="PTHR48048:SF76">
    <property type="entry name" value="UDP-GLYCOSYLTRANSFERASE 708D1-LIKE"/>
    <property type="match status" value="1"/>
</dbReference>
<dbReference type="Pfam" id="PF00201">
    <property type="entry name" value="UDPGT"/>
    <property type="match status" value="1"/>
</dbReference>
<dbReference type="OrthoDB" id="5835829at2759"/>
<dbReference type="PROSITE" id="PS00375">
    <property type="entry name" value="UDPGT"/>
    <property type="match status" value="1"/>
</dbReference>
<dbReference type="PANTHER" id="PTHR48048">
    <property type="entry name" value="GLYCOSYLTRANSFERASE"/>
    <property type="match status" value="1"/>
</dbReference>
<evidence type="ECO:0000256" key="3">
    <source>
        <dbReference type="ARBA" id="ARBA00022679"/>
    </source>
</evidence>
<dbReference type="CDD" id="cd03784">
    <property type="entry name" value="GT1_Gtf-like"/>
    <property type="match status" value="1"/>
</dbReference>
<evidence type="ECO:0000313" key="7">
    <source>
        <dbReference type="Proteomes" id="UP000030748"/>
    </source>
</evidence>
<keyword evidence="2 4" id="KW-0328">Glycosyltransferase</keyword>
<keyword evidence="7" id="KW-1185">Reference proteome</keyword>
<dbReference type="PhylomeDB" id="A0A022RUH0"/>
<dbReference type="eggNOG" id="KOG1192">
    <property type="taxonomic scope" value="Eukaryota"/>
</dbReference>
<gene>
    <name evidence="6" type="ORF">MIMGU_mgv1a006046mg</name>
</gene>
<dbReference type="GO" id="GO:0035251">
    <property type="term" value="F:UDP-glucosyltransferase activity"/>
    <property type="evidence" value="ECO:0000318"/>
    <property type="project" value="GO_Central"/>
</dbReference>
<dbReference type="FunFam" id="3.40.50.2000:FF:000060">
    <property type="entry name" value="Glycosyltransferase"/>
    <property type="match status" value="1"/>
</dbReference>